<keyword evidence="2" id="KW-0732">Signal</keyword>
<evidence type="ECO:0000313" key="4">
    <source>
        <dbReference type="EMBL" id="PIY93991.1"/>
    </source>
</evidence>
<feature type="transmembrane region" description="Helical" evidence="1">
    <location>
        <begin position="339"/>
        <end position="359"/>
    </location>
</feature>
<dbReference type="AlphaFoldDB" id="A0A2M7RBQ1"/>
<feature type="transmembrane region" description="Helical" evidence="1">
    <location>
        <begin position="224"/>
        <end position="244"/>
    </location>
</feature>
<reference evidence="5" key="1">
    <citation type="submission" date="2017-09" db="EMBL/GenBank/DDBJ databases">
        <title>Depth-based differentiation of microbial function through sediment-hosted aquifers and enrichment of novel symbionts in the deep terrestrial subsurface.</title>
        <authorList>
            <person name="Probst A.J."/>
            <person name="Ladd B."/>
            <person name="Jarett J.K."/>
            <person name="Geller-Mcgrath D.E."/>
            <person name="Sieber C.M.K."/>
            <person name="Emerson J.B."/>
            <person name="Anantharaman K."/>
            <person name="Thomas B.C."/>
            <person name="Malmstrom R."/>
            <person name="Stieglmeier M."/>
            <person name="Klingl A."/>
            <person name="Woyke T."/>
            <person name="Ryan C.M."/>
            <person name="Banfield J.F."/>
        </authorList>
    </citation>
    <scope>NUCLEOTIDE SEQUENCE [LARGE SCALE GENOMIC DNA]</scope>
</reference>
<feature type="transmembrane region" description="Helical" evidence="1">
    <location>
        <begin position="285"/>
        <end position="307"/>
    </location>
</feature>
<protein>
    <recommendedName>
        <fullName evidence="3">DUF8173 domain-containing protein</fullName>
    </recommendedName>
</protein>
<accession>A0A2M7RBQ1</accession>
<dbReference type="Pfam" id="PF26514">
    <property type="entry name" value="DUF8173"/>
    <property type="match status" value="1"/>
</dbReference>
<feature type="chain" id="PRO_5014714744" description="DUF8173 domain-containing protein" evidence="2">
    <location>
        <begin position="23"/>
        <end position="411"/>
    </location>
</feature>
<feature type="transmembrane region" description="Helical" evidence="1">
    <location>
        <begin position="314"/>
        <end position="333"/>
    </location>
</feature>
<feature type="signal peptide" evidence="2">
    <location>
        <begin position="1"/>
        <end position="22"/>
    </location>
</feature>
<evidence type="ECO:0000256" key="1">
    <source>
        <dbReference type="SAM" id="Phobius"/>
    </source>
</evidence>
<gene>
    <name evidence="4" type="ORF">COY67_03260</name>
</gene>
<proteinExistence type="predicted"/>
<evidence type="ECO:0000256" key="2">
    <source>
        <dbReference type="SAM" id="SignalP"/>
    </source>
</evidence>
<comment type="caution">
    <text evidence="4">The sequence shown here is derived from an EMBL/GenBank/DDBJ whole genome shotgun (WGS) entry which is preliminary data.</text>
</comment>
<keyword evidence="1" id="KW-0812">Transmembrane</keyword>
<feature type="transmembrane region" description="Helical" evidence="1">
    <location>
        <begin position="256"/>
        <end position="279"/>
    </location>
</feature>
<keyword evidence="1" id="KW-1133">Transmembrane helix</keyword>
<evidence type="ECO:0000259" key="3">
    <source>
        <dbReference type="Pfam" id="PF26514"/>
    </source>
</evidence>
<sequence>MKKKIFLLSLLALLVVPAIIYANSDSFYLQEDEVYNANLYRAGTTLDIAGEVNGDVYLAGQSINISGHIRGDVIAAGEVIKIDGIVDGNIRVAGRDITIGADVKRSVTAVGQSIFINDDAKIGATVLTFGQNIEMRGSISGNLDAAGETIFITGDLTHTNLFDVDNLKLSDAAEIRGNLNYTSYQEADIAEGTTIGGIINYEQAKTSTAPIYNASFFWNKLLKLLRWFLIGLLLLWLVKGYTLEITAKMKDDPAKIILWGVLFFVVTPLVAIVLMISVIGIPLALMIMAIYVIALYIAKIFAALLVGQWVSKKFNWSFALPWQFLLGLVIYLILVSLPWIGGALVIIALWWGLGGMIRFKYEFFKGMKNGSDKEKYEEIKDAADEEVINIDEPVAVDDQDDEKNDEGQLNL</sequence>
<dbReference type="InterPro" id="IPR058486">
    <property type="entry name" value="DUF8173"/>
</dbReference>
<evidence type="ECO:0000313" key="5">
    <source>
        <dbReference type="Proteomes" id="UP000228689"/>
    </source>
</evidence>
<organism evidence="4 5">
    <name type="scientific">Candidatus Komeilibacteria bacterium CG_4_10_14_0_8_um_filter_37_78</name>
    <dbReference type="NCBI Taxonomy" id="1974471"/>
    <lineage>
        <taxon>Bacteria</taxon>
        <taxon>Candidatus Komeiliibacteriota</taxon>
    </lineage>
</organism>
<name>A0A2M7RBQ1_9BACT</name>
<keyword evidence="1" id="KW-0472">Membrane</keyword>
<dbReference type="Proteomes" id="UP000228689">
    <property type="component" value="Unassembled WGS sequence"/>
</dbReference>
<dbReference type="EMBL" id="PFMC01000078">
    <property type="protein sequence ID" value="PIY93991.1"/>
    <property type="molecule type" value="Genomic_DNA"/>
</dbReference>
<feature type="domain" description="DUF8173" evidence="3">
    <location>
        <begin position="214"/>
        <end position="358"/>
    </location>
</feature>